<keyword evidence="7" id="KW-0496">Mitochondrion</keyword>
<dbReference type="InParanoid" id="A0A7E5WJ42"/>
<evidence type="ECO:0000313" key="13">
    <source>
        <dbReference type="RefSeq" id="XP_026740714.1"/>
    </source>
</evidence>
<evidence type="ECO:0000256" key="6">
    <source>
        <dbReference type="ARBA" id="ARBA00022989"/>
    </source>
</evidence>
<dbReference type="GeneID" id="113503099"/>
<keyword evidence="3 11" id="KW-0813">Transport</keyword>
<dbReference type="GO" id="GO:0071913">
    <property type="term" value="F:citrate secondary active transmembrane transporter activity"/>
    <property type="evidence" value="ECO:0007669"/>
    <property type="project" value="TreeGrafter"/>
</dbReference>
<evidence type="ECO:0000256" key="11">
    <source>
        <dbReference type="RuleBase" id="RU000488"/>
    </source>
</evidence>
<gene>
    <name evidence="13" type="primary">LOC113503099</name>
</gene>
<dbReference type="Pfam" id="PF00153">
    <property type="entry name" value="Mito_carr"/>
    <property type="match status" value="3"/>
</dbReference>
<proteinExistence type="inferred from homology"/>
<dbReference type="GO" id="GO:0031966">
    <property type="term" value="C:mitochondrial membrane"/>
    <property type="evidence" value="ECO:0007669"/>
    <property type="project" value="UniProtKB-SubCell"/>
</dbReference>
<dbReference type="OrthoDB" id="44467at2759"/>
<reference evidence="13" key="1">
    <citation type="submission" date="2025-08" db="UniProtKB">
        <authorList>
            <consortium name="RefSeq"/>
        </authorList>
    </citation>
    <scope>IDENTIFICATION</scope>
</reference>
<dbReference type="InterPro" id="IPR023395">
    <property type="entry name" value="MCP_dom_sf"/>
</dbReference>
<dbReference type="PANTHER" id="PTHR45788">
    <property type="entry name" value="SUCCINATE/FUMARATE MITOCHONDRIAL TRANSPORTER-RELATED"/>
    <property type="match status" value="1"/>
</dbReference>
<dbReference type="GO" id="GO:0006843">
    <property type="term" value="P:mitochondrial citrate transmembrane transport"/>
    <property type="evidence" value="ECO:0007669"/>
    <property type="project" value="TreeGrafter"/>
</dbReference>
<evidence type="ECO:0000256" key="2">
    <source>
        <dbReference type="ARBA" id="ARBA00006375"/>
    </source>
</evidence>
<dbReference type="Proteomes" id="UP000322000">
    <property type="component" value="Chromosome 18"/>
</dbReference>
<dbReference type="Gene3D" id="1.50.40.10">
    <property type="entry name" value="Mitochondrial carrier domain"/>
    <property type="match status" value="1"/>
</dbReference>
<dbReference type="PROSITE" id="PS50920">
    <property type="entry name" value="SOLCAR"/>
    <property type="match status" value="3"/>
</dbReference>
<dbReference type="KEGG" id="tnl:113503099"/>
<dbReference type="FunFam" id="1.50.40.10:FF:000007">
    <property type="entry name" value="Mitochondrial tricarboxylate transport protein-like"/>
    <property type="match status" value="1"/>
</dbReference>
<accession>A0A7E5WJ42</accession>
<protein>
    <recommendedName>
        <fullName evidence="9">Citrate transport protein</fullName>
    </recommendedName>
</protein>
<evidence type="ECO:0000256" key="4">
    <source>
        <dbReference type="ARBA" id="ARBA00022692"/>
    </source>
</evidence>
<comment type="subcellular location">
    <subcellularLocation>
        <location evidence="1">Mitochondrion membrane</location>
        <topology evidence="1">Multi-pass membrane protein</topology>
    </subcellularLocation>
</comment>
<dbReference type="InterPro" id="IPR049563">
    <property type="entry name" value="TXTP-like"/>
</dbReference>
<keyword evidence="8 10" id="KW-0472">Membrane</keyword>
<evidence type="ECO:0000256" key="3">
    <source>
        <dbReference type="ARBA" id="ARBA00022448"/>
    </source>
</evidence>
<dbReference type="InterPro" id="IPR018108">
    <property type="entry name" value="MCP_transmembrane"/>
</dbReference>
<evidence type="ECO:0000256" key="5">
    <source>
        <dbReference type="ARBA" id="ARBA00022737"/>
    </source>
</evidence>
<comment type="similarity">
    <text evidence="2 11">Belongs to the mitochondrial carrier (TC 2.A.29) family.</text>
</comment>
<sequence>MSNKPGTFKNPFSRPWMTETGAAAAAGGNGSLGLKGVVAGAITGGIEICITFPTEYVKTQLQLDEKGGTKKYSGIFDCVKKTVKGHGFFGLYRGLSVLLYGSIPKSAVRFGVFEQAKYYMVNEKGSLSTTGKLACGLAAGVAEAVLVVTPMETVKVKFINDLRLEKPRFKGFFHGVRTIAREDGPGGLYKGLSATIMKQGSNQAIRFFVMETLKDWYKGGDRDKPVPKYIVGVFGGVAGAASVFGNTPIDVVKTRMQGLEAAKYKSTWDCFIKTWRSEGPLAFYKGTVPRLSRVVFDVAITFTIYDSIMDAFNLIWK</sequence>
<keyword evidence="5" id="KW-0677">Repeat</keyword>
<evidence type="ECO:0000256" key="8">
    <source>
        <dbReference type="ARBA" id="ARBA00023136"/>
    </source>
</evidence>
<dbReference type="AlphaFoldDB" id="A0A7E5WJ42"/>
<dbReference type="PANTHER" id="PTHR45788:SF4">
    <property type="entry name" value="TRICARBOXYLATE TRANSPORT PROTEIN, MITOCHONDRIAL"/>
    <property type="match status" value="1"/>
</dbReference>
<evidence type="ECO:0000256" key="1">
    <source>
        <dbReference type="ARBA" id="ARBA00004225"/>
    </source>
</evidence>
<dbReference type="CTD" id="6395"/>
<feature type="repeat" description="Solcar" evidence="10">
    <location>
        <begin position="31"/>
        <end position="119"/>
    </location>
</feature>
<keyword evidence="4 10" id="KW-0812">Transmembrane</keyword>
<evidence type="ECO:0000256" key="7">
    <source>
        <dbReference type="ARBA" id="ARBA00023128"/>
    </source>
</evidence>
<keyword evidence="6" id="KW-1133">Transmembrane helix</keyword>
<evidence type="ECO:0000256" key="10">
    <source>
        <dbReference type="PROSITE-ProRule" id="PRU00282"/>
    </source>
</evidence>
<feature type="repeat" description="Solcar" evidence="10">
    <location>
        <begin position="130"/>
        <end position="216"/>
    </location>
</feature>
<feature type="repeat" description="Solcar" evidence="10">
    <location>
        <begin position="226"/>
        <end position="311"/>
    </location>
</feature>
<name>A0A7E5WJ42_TRINI</name>
<keyword evidence="12" id="KW-1185">Reference proteome</keyword>
<evidence type="ECO:0000256" key="9">
    <source>
        <dbReference type="ARBA" id="ARBA00042640"/>
    </source>
</evidence>
<dbReference type="FunCoup" id="A0A7E5WJ42">
    <property type="interactions" value="1207"/>
</dbReference>
<dbReference type="RefSeq" id="XP_026740714.1">
    <property type="nucleotide sequence ID" value="XM_026884913.1"/>
</dbReference>
<evidence type="ECO:0000313" key="12">
    <source>
        <dbReference type="Proteomes" id="UP000322000"/>
    </source>
</evidence>
<dbReference type="SUPFAM" id="SSF103506">
    <property type="entry name" value="Mitochondrial carrier"/>
    <property type="match status" value="1"/>
</dbReference>
<organism evidence="12 13">
    <name type="scientific">Trichoplusia ni</name>
    <name type="common">Cabbage looper</name>
    <dbReference type="NCBI Taxonomy" id="7111"/>
    <lineage>
        <taxon>Eukaryota</taxon>
        <taxon>Metazoa</taxon>
        <taxon>Ecdysozoa</taxon>
        <taxon>Arthropoda</taxon>
        <taxon>Hexapoda</taxon>
        <taxon>Insecta</taxon>
        <taxon>Pterygota</taxon>
        <taxon>Neoptera</taxon>
        <taxon>Endopterygota</taxon>
        <taxon>Lepidoptera</taxon>
        <taxon>Glossata</taxon>
        <taxon>Ditrysia</taxon>
        <taxon>Noctuoidea</taxon>
        <taxon>Noctuidae</taxon>
        <taxon>Plusiinae</taxon>
        <taxon>Trichoplusia</taxon>
    </lineage>
</organism>